<evidence type="ECO:0000256" key="3">
    <source>
        <dbReference type="ARBA" id="ARBA00022552"/>
    </source>
</evidence>
<dbReference type="EC" id="3.1.26.3" evidence="9"/>
<evidence type="ECO:0000256" key="2">
    <source>
        <dbReference type="ARBA" id="ARBA00010183"/>
    </source>
</evidence>
<organism evidence="12 13">
    <name type="scientific">Phaeocystidibacter luteus</name>
    <dbReference type="NCBI Taxonomy" id="911197"/>
    <lineage>
        <taxon>Bacteria</taxon>
        <taxon>Pseudomonadati</taxon>
        <taxon>Bacteroidota</taxon>
        <taxon>Flavobacteriia</taxon>
        <taxon>Flavobacteriales</taxon>
        <taxon>Phaeocystidibacteraceae</taxon>
        <taxon>Phaeocystidibacter</taxon>
    </lineage>
</organism>
<dbReference type="PROSITE" id="PS00517">
    <property type="entry name" value="RNASE_3_1"/>
    <property type="match status" value="1"/>
</dbReference>
<dbReference type="PROSITE" id="PS50142">
    <property type="entry name" value="RNASE_3_2"/>
    <property type="match status" value="1"/>
</dbReference>
<feature type="binding site" evidence="9">
    <location>
        <position position="134"/>
    </location>
    <ligand>
        <name>Mg(2+)</name>
        <dbReference type="ChEBI" id="CHEBI:18420"/>
    </ligand>
</feature>
<dbReference type="CDD" id="cd00593">
    <property type="entry name" value="RIBOc"/>
    <property type="match status" value="1"/>
</dbReference>
<evidence type="ECO:0000256" key="4">
    <source>
        <dbReference type="ARBA" id="ARBA00022664"/>
    </source>
</evidence>
<dbReference type="PANTHER" id="PTHR11207">
    <property type="entry name" value="RIBONUCLEASE III"/>
    <property type="match status" value="1"/>
</dbReference>
<evidence type="ECO:0000256" key="5">
    <source>
        <dbReference type="ARBA" id="ARBA00022722"/>
    </source>
</evidence>
<dbReference type="RefSeq" id="WP_151667271.1">
    <property type="nucleotide sequence ID" value="NZ_WBVO01000005.1"/>
</dbReference>
<keyword evidence="9" id="KW-0699">rRNA-binding</keyword>
<dbReference type="OrthoDB" id="9805026at2"/>
<keyword evidence="9" id="KW-0479">Metal-binding</keyword>
<comment type="cofactor">
    <cofactor evidence="9">
        <name>Mg(2+)</name>
        <dbReference type="ChEBI" id="CHEBI:18420"/>
    </cofactor>
</comment>
<dbReference type="GO" id="GO:0008033">
    <property type="term" value="P:tRNA processing"/>
    <property type="evidence" value="ECO:0007669"/>
    <property type="project" value="UniProtKB-KW"/>
</dbReference>
<comment type="catalytic activity">
    <reaction evidence="1 9">
        <text>Endonucleolytic cleavage to 5'-phosphomonoester.</text>
        <dbReference type="EC" id="3.1.26.3"/>
    </reaction>
</comment>
<feature type="binding site" evidence="9">
    <location>
        <position position="65"/>
    </location>
    <ligand>
        <name>Mg(2+)</name>
        <dbReference type="ChEBI" id="CHEBI:18420"/>
    </ligand>
</feature>
<dbReference type="FunFam" id="1.10.1520.10:FF:000001">
    <property type="entry name" value="Ribonuclease 3"/>
    <property type="match status" value="1"/>
</dbReference>
<dbReference type="SUPFAM" id="SSF54768">
    <property type="entry name" value="dsRNA-binding domain-like"/>
    <property type="match status" value="1"/>
</dbReference>
<dbReference type="InterPro" id="IPR000999">
    <property type="entry name" value="RNase_III_dom"/>
</dbReference>
<proteinExistence type="inferred from homology"/>
<dbReference type="HAMAP" id="MF_00104">
    <property type="entry name" value="RNase_III"/>
    <property type="match status" value="1"/>
</dbReference>
<dbReference type="GO" id="GO:0010468">
    <property type="term" value="P:regulation of gene expression"/>
    <property type="evidence" value="ECO:0007669"/>
    <property type="project" value="TreeGrafter"/>
</dbReference>
<dbReference type="SUPFAM" id="SSF69065">
    <property type="entry name" value="RNase III domain-like"/>
    <property type="match status" value="1"/>
</dbReference>
<dbReference type="GO" id="GO:0005737">
    <property type="term" value="C:cytoplasm"/>
    <property type="evidence" value="ECO:0007669"/>
    <property type="project" value="UniProtKB-SubCell"/>
</dbReference>
<keyword evidence="9" id="KW-0963">Cytoplasm</keyword>
<feature type="domain" description="DRBM" evidence="10">
    <location>
        <begin position="176"/>
        <end position="244"/>
    </location>
</feature>
<keyword evidence="9" id="KW-0460">Magnesium</keyword>
<keyword evidence="13" id="KW-1185">Reference proteome</keyword>
<accession>A0A6N6RL13</accession>
<dbReference type="NCBIfam" id="TIGR02191">
    <property type="entry name" value="RNaseIII"/>
    <property type="match status" value="1"/>
</dbReference>
<dbReference type="CDD" id="cd10845">
    <property type="entry name" value="DSRM_RNAse_III_family"/>
    <property type="match status" value="1"/>
</dbReference>
<dbReference type="Gene3D" id="1.10.1520.10">
    <property type="entry name" value="Ribonuclease III domain"/>
    <property type="match status" value="1"/>
</dbReference>
<keyword evidence="4 9" id="KW-0507">mRNA processing</keyword>
<dbReference type="Pfam" id="PF00035">
    <property type="entry name" value="dsrm"/>
    <property type="match status" value="1"/>
</dbReference>
<dbReference type="EMBL" id="WBVO01000005">
    <property type="protein sequence ID" value="KAB2810127.1"/>
    <property type="molecule type" value="Genomic_DNA"/>
</dbReference>
<feature type="active site" evidence="9">
    <location>
        <position position="69"/>
    </location>
</feature>
<dbReference type="SMART" id="SM00358">
    <property type="entry name" value="DSRM"/>
    <property type="match status" value="1"/>
</dbReference>
<keyword evidence="8 9" id="KW-0694">RNA-binding</keyword>
<comment type="similarity">
    <text evidence="2">Belongs to the ribonuclease III family.</text>
</comment>
<evidence type="ECO:0000256" key="6">
    <source>
        <dbReference type="ARBA" id="ARBA00022759"/>
    </source>
</evidence>
<dbReference type="PROSITE" id="PS50137">
    <property type="entry name" value="DS_RBD"/>
    <property type="match status" value="1"/>
</dbReference>
<keyword evidence="5 9" id="KW-0540">Nuclease</keyword>
<dbReference type="Proteomes" id="UP000468650">
    <property type="component" value="Unassembled WGS sequence"/>
</dbReference>
<comment type="subunit">
    <text evidence="9">Homodimer.</text>
</comment>
<keyword evidence="9" id="KW-0819">tRNA processing</keyword>
<dbReference type="GO" id="GO:0006397">
    <property type="term" value="P:mRNA processing"/>
    <property type="evidence" value="ECO:0007669"/>
    <property type="project" value="UniProtKB-UniRule"/>
</dbReference>
<evidence type="ECO:0000313" key="13">
    <source>
        <dbReference type="Proteomes" id="UP000468650"/>
    </source>
</evidence>
<comment type="function">
    <text evidence="9">Digests double-stranded RNA. Involved in the processing of primary rRNA transcript to yield the immediate precursors to the large and small rRNAs (23S and 16S). Processes some mRNAs, and tRNAs when they are encoded in the rRNA operon. Processes pre-crRNA and tracrRNA of type II CRISPR loci if present in the organism.</text>
</comment>
<dbReference type="InterPro" id="IPR014720">
    <property type="entry name" value="dsRBD_dom"/>
</dbReference>
<dbReference type="GO" id="GO:0004525">
    <property type="term" value="F:ribonuclease III activity"/>
    <property type="evidence" value="ECO:0007669"/>
    <property type="project" value="UniProtKB-UniRule"/>
</dbReference>
<keyword evidence="6 9" id="KW-0255">Endonuclease</keyword>
<evidence type="ECO:0000256" key="8">
    <source>
        <dbReference type="ARBA" id="ARBA00022884"/>
    </source>
</evidence>
<dbReference type="Pfam" id="PF14622">
    <property type="entry name" value="Ribonucleas_3_3"/>
    <property type="match status" value="1"/>
</dbReference>
<feature type="active site" evidence="9">
    <location>
        <position position="137"/>
    </location>
</feature>
<name>A0A6N6RL13_9FLAO</name>
<reference evidence="12 13" key="1">
    <citation type="submission" date="2019-09" db="EMBL/GenBank/DDBJ databases">
        <title>Genomes of family Cryomorphaceae.</title>
        <authorList>
            <person name="Bowman J.P."/>
        </authorList>
    </citation>
    <scope>NUCLEOTIDE SEQUENCE [LARGE SCALE GENOMIC DNA]</scope>
    <source>
        <strain evidence="12 13">LMG 25704</strain>
    </source>
</reference>
<evidence type="ECO:0000256" key="7">
    <source>
        <dbReference type="ARBA" id="ARBA00022801"/>
    </source>
</evidence>
<evidence type="ECO:0000256" key="1">
    <source>
        <dbReference type="ARBA" id="ARBA00000109"/>
    </source>
</evidence>
<dbReference type="PANTHER" id="PTHR11207:SF0">
    <property type="entry name" value="RIBONUCLEASE 3"/>
    <property type="match status" value="1"/>
</dbReference>
<sequence>MSGFLNRLLPKSRKARPKKDEFYHRIAQLTGVEPKDISLYKLAMRHSSASKRSDGSTWSNNERLEFLGDAILGAVVAKWLYELYPAENEGFLTSMRAKVVSRKNLNKLASQLNLAPLVVSRLDAKKPARSLLGDVLEALIGAVYLDKGMEAAERFIETKIILDKSEFDNLKDQVVSHKSAFIEHAQAQRIHHEFKLEERWGKNHSLNFRVGLYLEGKKISEGVGTSKKRAEESAAKEACQELQIIKK</sequence>
<evidence type="ECO:0000256" key="9">
    <source>
        <dbReference type="HAMAP-Rule" id="MF_00104"/>
    </source>
</evidence>
<dbReference type="SMART" id="SM00535">
    <property type="entry name" value="RIBOc"/>
    <property type="match status" value="1"/>
</dbReference>
<dbReference type="Gene3D" id="3.30.160.20">
    <property type="match status" value="1"/>
</dbReference>
<feature type="domain" description="RNase III" evidence="11">
    <location>
        <begin position="23"/>
        <end position="148"/>
    </location>
</feature>
<gene>
    <name evidence="9 12" type="primary">rnc</name>
    <name evidence="12" type="ORF">F8C67_07780</name>
</gene>
<dbReference type="GO" id="GO:0006364">
    <property type="term" value="P:rRNA processing"/>
    <property type="evidence" value="ECO:0007669"/>
    <property type="project" value="UniProtKB-UniRule"/>
</dbReference>
<evidence type="ECO:0000313" key="12">
    <source>
        <dbReference type="EMBL" id="KAB2810127.1"/>
    </source>
</evidence>
<dbReference type="GO" id="GO:0019843">
    <property type="term" value="F:rRNA binding"/>
    <property type="evidence" value="ECO:0007669"/>
    <property type="project" value="UniProtKB-KW"/>
</dbReference>
<protein>
    <recommendedName>
        <fullName evidence="9">Ribonuclease 3</fullName>
        <ecNumber evidence="9">3.1.26.3</ecNumber>
    </recommendedName>
    <alternativeName>
        <fullName evidence="9">Ribonuclease III</fullName>
        <shortName evidence="9">RNase III</shortName>
    </alternativeName>
</protein>
<comment type="subcellular location">
    <subcellularLocation>
        <location evidence="9">Cytoplasm</location>
    </subcellularLocation>
</comment>
<dbReference type="InterPro" id="IPR011907">
    <property type="entry name" value="RNase_III"/>
</dbReference>
<keyword evidence="3 9" id="KW-0698">rRNA processing</keyword>
<dbReference type="InterPro" id="IPR036389">
    <property type="entry name" value="RNase_III_sf"/>
</dbReference>
<feature type="binding site" evidence="9">
    <location>
        <position position="137"/>
    </location>
    <ligand>
        <name>Mg(2+)</name>
        <dbReference type="ChEBI" id="CHEBI:18420"/>
    </ligand>
</feature>
<keyword evidence="7 9" id="KW-0378">Hydrolase</keyword>
<dbReference type="GO" id="GO:0046872">
    <property type="term" value="F:metal ion binding"/>
    <property type="evidence" value="ECO:0007669"/>
    <property type="project" value="UniProtKB-KW"/>
</dbReference>
<dbReference type="AlphaFoldDB" id="A0A6N6RL13"/>
<evidence type="ECO:0000259" key="10">
    <source>
        <dbReference type="PROSITE" id="PS50137"/>
    </source>
</evidence>
<comment type="caution">
    <text evidence="12">The sequence shown here is derived from an EMBL/GenBank/DDBJ whole genome shotgun (WGS) entry which is preliminary data.</text>
</comment>
<evidence type="ECO:0000259" key="11">
    <source>
        <dbReference type="PROSITE" id="PS50142"/>
    </source>
</evidence>
<dbReference type="GO" id="GO:0003725">
    <property type="term" value="F:double-stranded RNA binding"/>
    <property type="evidence" value="ECO:0007669"/>
    <property type="project" value="TreeGrafter"/>
</dbReference>